<sequence length="110" mass="11743">MSDPIQALSYFKSVAQQPNIVHTTESSHERRINTTSVTAHKGNPELLDYTSTKGAIFAFTRGLALRLVSKGIRVNGVAPGPVWTPLIPTSFSEEESASFGSPGCASIVNP</sequence>
<organism evidence="3 4">
    <name type="scientific">Papaver nudicaule</name>
    <name type="common">Iceland poppy</name>
    <dbReference type="NCBI Taxonomy" id="74823"/>
    <lineage>
        <taxon>Eukaryota</taxon>
        <taxon>Viridiplantae</taxon>
        <taxon>Streptophyta</taxon>
        <taxon>Embryophyta</taxon>
        <taxon>Tracheophyta</taxon>
        <taxon>Spermatophyta</taxon>
        <taxon>Magnoliopsida</taxon>
        <taxon>Ranunculales</taxon>
        <taxon>Papaveraceae</taxon>
        <taxon>Papaveroideae</taxon>
        <taxon>Papaver</taxon>
    </lineage>
</organism>
<name>A0AA41RW92_PAPNU</name>
<dbReference type="PANTHER" id="PTHR48107:SF16">
    <property type="entry name" value="NADPH-DEPENDENT ALDEHYDE REDUCTASE 1, CHLOROPLASTIC"/>
    <property type="match status" value="1"/>
</dbReference>
<dbReference type="Pfam" id="PF13561">
    <property type="entry name" value="adh_short_C2"/>
    <property type="match status" value="1"/>
</dbReference>
<evidence type="ECO:0000256" key="1">
    <source>
        <dbReference type="ARBA" id="ARBA00006484"/>
    </source>
</evidence>
<keyword evidence="4" id="KW-1185">Reference proteome</keyword>
<comment type="caution">
    <text evidence="3">The sequence shown here is derived from an EMBL/GenBank/DDBJ whole genome shotgun (WGS) entry which is preliminary data.</text>
</comment>
<dbReference type="InterPro" id="IPR002347">
    <property type="entry name" value="SDR_fam"/>
</dbReference>
<evidence type="ECO:0000313" key="3">
    <source>
        <dbReference type="EMBL" id="MCL7027939.1"/>
    </source>
</evidence>
<dbReference type="Proteomes" id="UP001177140">
    <property type="component" value="Unassembled WGS sequence"/>
</dbReference>
<gene>
    <name evidence="3" type="ORF">MKW94_011073</name>
</gene>
<evidence type="ECO:0000313" key="4">
    <source>
        <dbReference type="Proteomes" id="UP001177140"/>
    </source>
</evidence>
<dbReference type="GO" id="GO:0016614">
    <property type="term" value="F:oxidoreductase activity, acting on CH-OH group of donors"/>
    <property type="evidence" value="ECO:0007669"/>
    <property type="project" value="UniProtKB-ARBA"/>
</dbReference>
<accession>A0AA41RW92</accession>
<dbReference type="PROSITE" id="PS00061">
    <property type="entry name" value="ADH_SHORT"/>
    <property type="match status" value="1"/>
</dbReference>
<dbReference type="SUPFAM" id="SSF51735">
    <property type="entry name" value="NAD(P)-binding Rossmann-fold domains"/>
    <property type="match status" value="1"/>
</dbReference>
<dbReference type="PRINTS" id="PR00081">
    <property type="entry name" value="GDHRDH"/>
</dbReference>
<evidence type="ECO:0000256" key="2">
    <source>
        <dbReference type="ARBA" id="ARBA00023002"/>
    </source>
</evidence>
<dbReference type="Gene3D" id="3.40.50.720">
    <property type="entry name" value="NAD(P)-binding Rossmann-like Domain"/>
    <property type="match status" value="1"/>
</dbReference>
<protein>
    <submittedName>
        <fullName evidence="3">Uncharacterized protein</fullName>
    </submittedName>
</protein>
<comment type="similarity">
    <text evidence="1">Belongs to the short-chain dehydrogenases/reductases (SDR) family.</text>
</comment>
<dbReference type="EMBL" id="JAJJMA010073901">
    <property type="protein sequence ID" value="MCL7027939.1"/>
    <property type="molecule type" value="Genomic_DNA"/>
</dbReference>
<dbReference type="InterPro" id="IPR036291">
    <property type="entry name" value="NAD(P)-bd_dom_sf"/>
</dbReference>
<dbReference type="InterPro" id="IPR020904">
    <property type="entry name" value="Sc_DH/Rdtase_CS"/>
</dbReference>
<keyword evidence="2" id="KW-0560">Oxidoreductase</keyword>
<proteinExistence type="inferred from homology"/>
<reference evidence="3" key="1">
    <citation type="submission" date="2022-03" db="EMBL/GenBank/DDBJ databases">
        <title>A functionally conserved STORR gene fusion in Papaver species that diverged 16.8 million years ago.</title>
        <authorList>
            <person name="Catania T."/>
        </authorList>
    </citation>
    <scope>NUCLEOTIDE SEQUENCE</scope>
    <source>
        <strain evidence="3">S-191538</strain>
    </source>
</reference>
<dbReference type="PANTHER" id="PTHR48107">
    <property type="entry name" value="NADPH-DEPENDENT ALDEHYDE REDUCTASE-LIKE PROTEIN, CHLOROPLASTIC-RELATED"/>
    <property type="match status" value="1"/>
</dbReference>
<dbReference type="AlphaFoldDB" id="A0AA41RW92"/>